<gene>
    <name evidence="1" type="ORF">PDJAM_G00221900</name>
</gene>
<comment type="caution">
    <text evidence="1">The sequence shown here is derived from an EMBL/GenBank/DDBJ whole genome shotgun (WGS) entry which is preliminary data.</text>
</comment>
<organism evidence="1 2">
    <name type="scientific">Pangasius djambal</name>
    <dbReference type="NCBI Taxonomy" id="1691987"/>
    <lineage>
        <taxon>Eukaryota</taxon>
        <taxon>Metazoa</taxon>
        <taxon>Chordata</taxon>
        <taxon>Craniata</taxon>
        <taxon>Vertebrata</taxon>
        <taxon>Euteleostomi</taxon>
        <taxon>Actinopterygii</taxon>
        <taxon>Neopterygii</taxon>
        <taxon>Teleostei</taxon>
        <taxon>Ostariophysi</taxon>
        <taxon>Siluriformes</taxon>
        <taxon>Pangasiidae</taxon>
        <taxon>Pangasius</taxon>
    </lineage>
</organism>
<sequence>RALELKWGSGRRCAAVAVCAASSTSSTVPCSHSLSPRFKTRMTNLNGYFFAVKNRELNCIRESGD</sequence>
<accession>A0ACC5YD82</accession>
<evidence type="ECO:0000313" key="2">
    <source>
        <dbReference type="Proteomes" id="UP000830395"/>
    </source>
</evidence>
<proteinExistence type="predicted"/>
<dbReference type="Proteomes" id="UP000830395">
    <property type="component" value="Chromosome 6"/>
</dbReference>
<dbReference type="EMBL" id="CM040980">
    <property type="protein sequence ID" value="MCJ8733327.1"/>
    <property type="molecule type" value="Genomic_DNA"/>
</dbReference>
<protein>
    <submittedName>
        <fullName evidence="1">Uncharacterized protein</fullName>
    </submittedName>
</protein>
<reference evidence="1" key="1">
    <citation type="submission" date="2020-02" db="EMBL/GenBank/DDBJ databases">
        <title>Genome sequencing of the panga catfish, Pangasius djambal.</title>
        <authorList>
            <person name="Wen M."/>
            <person name="Zahm M."/>
            <person name="Roques C."/>
            <person name="Cabau C."/>
            <person name="Klopp C."/>
            <person name="Donnadieu C."/>
            <person name="Jouanno E."/>
            <person name="Avarre J.-C."/>
            <person name="Campet M."/>
            <person name="Ha T."/>
            <person name="Dugue R."/>
            <person name="Lampietro C."/>
            <person name="Louis A."/>
            <person name="Herpin A."/>
            <person name="Echchiki A."/>
            <person name="Berthelot C."/>
            <person name="Parey E."/>
            <person name="Roest-Crollius H."/>
            <person name="Braasch I."/>
            <person name="Postlethwait J.H."/>
            <person name="Bobe J."/>
            <person name="Montfort J."/>
            <person name="Bouchez O."/>
            <person name="Begum T."/>
            <person name="Schartl M."/>
            <person name="Gustiano R."/>
            <person name="Guiguen Y."/>
        </authorList>
    </citation>
    <scope>NUCLEOTIDE SEQUENCE</scope>
    <source>
        <strain evidence="1">Pdj_M5554</strain>
    </source>
</reference>
<feature type="non-terminal residue" evidence="1">
    <location>
        <position position="1"/>
    </location>
</feature>
<name>A0ACC5YD82_9TELE</name>
<keyword evidence="2" id="KW-1185">Reference proteome</keyword>
<evidence type="ECO:0000313" key="1">
    <source>
        <dbReference type="EMBL" id="MCJ8733327.1"/>
    </source>
</evidence>